<dbReference type="Pfam" id="PF00001">
    <property type="entry name" value="7tm_1"/>
    <property type="match status" value="1"/>
</dbReference>
<dbReference type="SUPFAM" id="SSF81321">
    <property type="entry name" value="Family A G protein-coupled receptor-like"/>
    <property type="match status" value="1"/>
</dbReference>
<evidence type="ECO:0000256" key="2">
    <source>
        <dbReference type="ARBA" id="ARBA00022692"/>
    </source>
</evidence>
<feature type="transmembrane region" description="Helical" evidence="6">
    <location>
        <begin position="231"/>
        <end position="255"/>
    </location>
</feature>
<sequence>MATSLAEAQQNMSLYGLSSFLAFGTIGNFLLICILVQRTHRRNSCSLYLLSATIVNLILIECILPVAVYSAKSVDPQNVSLTWCKIRSYLFNALLMLYRWYKMAAGIDRAAMCSRHAWIRSFSQPRIAFRTILIITTVWLIIPIHLGVFFRIESGHCVPQSGTYAKFFSVYSILISGWSPPTVMAIFGVIAYRNLKKIRTRIRPTNIGDNQPATITGTINQQRVGRRDQQLIILLMCEVLLYISTNLLYSINITYQAITSNDQKTSDRLRIESFISYFSTPFLIIINNCAPFYLYLCVSRRIRVNLYGSLYALEGTGAETVASVPKHDWCRVALIVDEYHWKIYINCVQTWDKLIIASHTSSIYYYSNDELGTFMVGGSDITHSFRGFIGQMDIYRRIALTYEQLPKKLDMSSMPFLPSIVPQSNECKYYIHLFKQCYEQFILFNKRIQQKFTCNARPFVFNKSNQQCLLIRTWKQKLSSGDIRYRIFRALRRQIMNSTTDVANKLFDLTIKLLENDNIDISCNQIITWSEQAMCYGHPSAHSLLATFYQFGLCGIKRNSTRVSGFLRSDRQLGTASIKLAALDQTSTIHESADVFENDHKKKAEGKLEVKIRIKEPFGQVKSSELSTQRWLVIDRFEDISHTTKPSASKFPSTASPITAISRLVPTGEALGLLAINLAGNNNNNKNDDIVDSRRSSGVELKNDNRRESQIQTGTQSIQVLKYEADLLHDQIEQLEDHLTPDQIDKLRLKQQALVDESDRIVQSLRDGGKPAVQKHVQHLEGLIEQYDKESQEHRQRNDIKKADLFLNKKNLVTKEIETLTGQPPPSTSSDTEF</sequence>
<feature type="transmembrane region" description="Helical" evidence="6">
    <location>
        <begin position="170"/>
        <end position="192"/>
    </location>
</feature>
<evidence type="ECO:0000313" key="9">
    <source>
        <dbReference type="Proteomes" id="UP000663845"/>
    </source>
</evidence>
<keyword evidence="3 6" id="KW-1133">Transmembrane helix</keyword>
<proteinExistence type="predicted"/>
<dbReference type="GO" id="GO:0016020">
    <property type="term" value="C:membrane"/>
    <property type="evidence" value="ECO:0007669"/>
    <property type="project" value="UniProtKB-SubCell"/>
</dbReference>
<dbReference type="GO" id="GO:0001227">
    <property type="term" value="F:DNA-binding transcription repressor activity, RNA polymerase II-specific"/>
    <property type="evidence" value="ECO:0007669"/>
    <property type="project" value="InterPro"/>
</dbReference>
<protein>
    <recommendedName>
        <fullName evidence="7">G-protein coupled receptors family 1 profile domain-containing protein</fullName>
    </recommendedName>
</protein>
<accession>A0A814B089</accession>
<comment type="subcellular location">
    <subcellularLocation>
        <location evidence="1">Membrane</location>
    </subcellularLocation>
</comment>
<feature type="transmembrane region" description="Helical" evidence="6">
    <location>
        <begin position="275"/>
        <end position="296"/>
    </location>
</feature>
<dbReference type="PROSITE" id="PS50262">
    <property type="entry name" value="G_PROTEIN_RECEP_F1_2"/>
    <property type="match status" value="1"/>
</dbReference>
<feature type="coiled-coil region" evidence="5">
    <location>
        <begin position="777"/>
        <end position="804"/>
    </location>
</feature>
<dbReference type="PANTHER" id="PTHR13076">
    <property type="entry name" value="COILED-COIL AND C2 DOMAIN-CONTAINING PROTEIN 1-LIKE"/>
    <property type="match status" value="1"/>
</dbReference>
<evidence type="ECO:0000256" key="5">
    <source>
        <dbReference type="SAM" id="Coils"/>
    </source>
</evidence>
<feature type="domain" description="G-protein coupled receptors family 1 profile" evidence="7">
    <location>
        <begin position="27"/>
        <end position="295"/>
    </location>
</feature>
<feature type="transmembrane region" description="Helical" evidence="6">
    <location>
        <begin position="12"/>
        <end position="35"/>
    </location>
</feature>
<evidence type="ECO:0000256" key="6">
    <source>
        <dbReference type="SAM" id="Phobius"/>
    </source>
</evidence>
<organism evidence="8 9">
    <name type="scientific">Adineta steineri</name>
    <dbReference type="NCBI Taxonomy" id="433720"/>
    <lineage>
        <taxon>Eukaryota</taxon>
        <taxon>Metazoa</taxon>
        <taxon>Spiralia</taxon>
        <taxon>Gnathifera</taxon>
        <taxon>Rotifera</taxon>
        <taxon>Eurotatoria</taxon>
        <taxon>Bdelloidea</taxon>
        <taxon>Adinetida</taxon>
        <taxon>Adinetidae</taxon>
        <taxon>Adineta</taxon>
    </lineage>
</organism>
<keyword evidence="2 6" id="KW-0812">Transmembrane</keyword>
<dbReference type="Gene3D" id="1.20.1070.10">
    <property type="entry name" value="Rhodopsin 7-helix transmembrane proteins"/>
    <property type="match status" value="1"/>
</dbReference>
<dbReference type="AlphaFoldDB" id="A0A814B089"/>
<dbReference type="InterPro" id="IPR000276">
    <property type="entry name" value="GPCR_Rhodpsn"/>
</dbReference>
<evidence type="ECO:0000259" key="7">
    <source>
        <dbReference type="PROSITE" id="PS50262"/>
    </source>
</evidence>
<dbReference type="PANTHER" id="PTHR13076:SF9">
    <property type="entry name" value="COILED-COIL AND C2 DOMAIN-CONTAINING PROTEIN 1-LIKE"/>
    <property type="match status" value="1"/>
</dbReference>
<keyword evidence="5" id="KW-0175">Coiled coil</keyword>
<dbReference type="GO" id="GO:0004930">
    <property type="term" value="F:G protein-coupled receptor activity"/>
    <property type="evidence" value="ECO:0007669"/>
    <property type="project" value="InterPro"/>
</dbReference>
<dbReference type="InterPro" id="IPR039725">
    <property type="entry name" value="CC2D1A/B"/>
</dbReference>
<evidence type="ECO:0000256" key="4">
    <source>
        <dbReference type="ARBA" id="ARBA00023136"/>
    </source>
</evidence>
<evidence type="ECO:0000313" key="8">
    <source>
        <dbReference type="EMBL" id="CAF0919838.1"/>
    </source>
</evidence>
<reference evidence="8" key="1">
    <citation type="submission" date="2021-02" db="EMBL/GenBank/DDBJ databases">
        <authorList>
            <person name="Nowell W R."/>
        </authorList>
    </citation>
    <scope>NUCLEOTIDE SEQUENCE</scope>
</reference>
<gene>
    <name evidence="8" type="ORF">JYZ213_LOCUS11548</name>
</gene>
<dbReference type="InterPro" id="IPR013320">
    <property type="entry name" value="ConA-like_dom_sf"/>
</dbReference>
<dbReference type="EMBL" id="CAJNOG010000087">
    <property type="protein sequence ID" value="CAF0919838.1"/>
    <property type="molecule type" value="Genomic_DNA"/>
</dbReference>
<dbReference type="SUPFAM" id="SSF49899">
    <property type="entry name" value="Concanavalin A-like lectins/glucanases"/>
    <property type="match status" value="1"/>
</dbReference>
<feature type="transmembrane region" description="Helical" evidence="6">
    <location>
        <begin position="89"/>
        <end position="107"/>
    </location>
</feature>
<evidence type="ECO:0000256" key="3">
    <source>
        <dbReference type="ARBA" id="ARBA00022989"/>
    </source>
</evidence>
<feature type="transmembrane region" description="Helical" evidence="6">
    <location>
        <begin position="47"/>
        <end position="69"/>
    </location>
</feature>
<dbReference type="InterPro" id="IPR017452">
    <property type="entry name" value="GPCR_Rhodpsn_7TM"/>
</dbReference>
<keyword evidence="4 6" id="KW-0472">Membrane</keyword>
<name>A0A814B089_9BILA</name>
<dbReference type="Proteomes" id="UP000663845">
    <property type="component" value="Unassembled WGS sequence"/>
</dbReference>
<comment type="caution">
    <text evidence="8">The sequence shown here is derived from an EMBL/GenBank/DDBJ whole genome shotgun (WGS) entry which is preliminary data.</text>
</comment>
<feature type="transmembrane region" description="Helical" evidence="6">
    <location>
        <begin position="127"/>
        <end position="150"/>
    </location>
</feature>
<evidence type="ECO:0000256" key="1">
    <source>
        <dbReference type="ARBA" id="ARBA00004370"/>
    </source>
</evidence>